<feature type="signal peptide" evidence="1">
    <location>
        <begin position="1"/>
        <end position="15"/>
    </location>
</feature>
<protein>
    <submittedName>
        <fullName evidence="2">Uncharacterized protein</fullName>
    </submittedName>
</protein>
<reference evidence="2 3" key="1">
    <citation type="submission" date="2023-11" db="EMBL/GenBank/DDBJ databases">
        <title>Halocaridina rubra genome assembly.</title>
        <authorList>
            <person name="Smith C."/>
        </authorList>
    </citation>
    <scope>NUCLEOTIDE SEQUENCE [LARGE SCALE GENOMIC DNA]</scope>
    <source>
        <strain evidence="2">EP-1</strain>
        <tissue evidence="2">Whole</tissue>
    </source>
</reference>
<proteinExistence type="predicted"/>
<dbReference type="AlphaFoldDB" id="A0AAN9ADU7"/>
<organism evidence="2 3">
    <name type="scientific">Halocaridina rubra</name>
    <name type="common">Hawaiian red shrimp</name>
    <dbReference type="NCBI Taxonomy" id="373956"/>
    <lineage>
        <taxon>Eukaryota</taxon>
        <taxon>Metazoa</taxon>
        <taxon>Ecdysozoa</taxon>
        <taxon>Arthropoda</taxon>
        <taxon>Crustacea</taxon>
        <taxon>Multicrustacea</taxon>
        <taxon>Malacostraca</taxon>
        <taxon>Eumalacostraca</taxon>
        <taxon>Eucarida</taxon>
        <taxon>Decapoda</taxon>
        <taxon>Pleocyemata</taxon>
        <taxon>Caridea</taxon>
        <taxon>Atyoidea</taxon>
        <taxon>Atyidae</taxon>
        <taxon>Halocaridina</taxon>
    </lineage>
</organism>
<feature type="chain" id="PRO_5042836822" evidence="1">
    <location>
        <begin position="16"/>
        <end position="260"/>
    </location>
</feature>
<dbReference type="EMBL" id="JAXCGZ010003934">
    <property type="protein sequence ID" value="KAK7082645.1"/>
    <property type="molecule type" value="Genomic_DNA"/>
</dbReference>
<evidence type="ECO:0000313" key="2">
    <source>
        <dbReference type="EMBL" id="KAK7082645.1"/>
    </source>
</evidence>
<evidence type="ECO:0000256" key="1">
    <source>
        <dbReference type="SAM" id="SignalP"/>
    </source>
</evidence>
<name>A0AAN9ADU7_HALRR</name>
<keyword evidence="1" id="KW-0732">Signal</keyword>
<evidence type="ECO:0000313" key="3">
    <source>
        <dbReference type="Proteomes" id="UP001381693"/>
    </source>
</evidence>
<sequence>MKVLVVLSILGLVAAEPQHFLPYTTPLVTPAFRTIANSPVIGTYTANYPYTGSPSLQAALPNTYSYPFIFSPFVSLGGTTAGTTVVSNRQKRSADPEPKADPALLYTTGITTPAISGYQWSTNPSTSSFPYNTILAAVTVYSSPRTTTQLPYNIPFVNPYSNFPFWTTFTTNEAGKPIETTESRTKRSADPQVLTTGFTGFNYPTVNTRTTAALTPTALTYSNFPGTTFPGWSHWPTIYTNTFPFAFGNVPVPRTYIATN</sequence>
<comment type="caution">
    <text evidence="2">The sequence shown here is derived from an EMBL/GenBank/DDBJ whole genome shotgun (WGS) entry which is preliminary data.</text>
</comment>
<accession>A0AAN9ADU7</accession>
<gene>
    <name evidence="2" type="ORF">SK128_016510</name>
</gene>
<keyword evidence="3" id="KW-1185">Reference proteome</keyword>
<dbReference type="Proteomes" id="UP001381693">
    <property type="component" value="Unassembled WGS sequence"/>
</dbReference>